<evidence type="ECO:0000313" key="1">
    <source>
        <dbReference type="EMBL" id="AVK04504.1"/>
    </source>
</evidence>
<gene>
    <name evidence="1" type="ORF">CSB93_5655</name>
</gene>
<evidence type="ECO:0000313" key="2">
    <source>
        <dbReference type="Proteomes" id="UP000238390"/>
    </source>
</evidence>
<sequence>MDNPVEKTSKNCRSPDGAGLWDRLTIFSPTIFIFIFQ</sequence>
<proteinExistence type="predicted"/>
<keyword evidence="2" id="KW-1185">Reference proteome</keyword>
<reference evidence="1 2" key="1">
    <citation type="submission" date="2018-02" db="EMBL/GenBank/DDBJ databases">
        <title>FDA/CDC Antimicrobial Resistant Isolate Bank Genome Sequencing.</title>
        <authorList>
            <person name="Benahmed F.H."/>
            <person name="Lutgring J.D."/>
            <person name="Yoo B."/>
            <person name="Machado M."/>
            <person name="Brown A."/>
            <person name="McAllister G."/>
            <person name="Perry A."/>
            <person name="Halpin A.L."/>
            <person name="Vavikolanu K."/>
            <person name="Ott S."/>
            <person name="Zhao X."/>
            <person name="Tallon L.J."/>
            <person name="Sadzewicz L."/>
            <person name="Aluvathingal J."/>
            <person name="Nadendla S."/>
            <person name="Voskania-kordi A."/>
            <person name="Simonyan V."/>
            <person name="Patel J."/>
            <person name="Shawar R.M."/>
        </authorList>
    </citation>
    <scope>NUCLEOTIDE SEQUENCE [LARGE SCALE GENOMIC DNA]</scope>
    <source>
        <strain evidence="1 2">AR_0356</strain>
    </source>
</reference>
<organism evidence="1 2">
    <name type="scientific">Pseudomonas paraeruginosa</name>
    <dbReference type="NCBI Taxonomy" id="2994495"/>
    <lineage>
        <taxon>Bacteria</taxon>
        <taxon>Pseudomonadati</taxon>
        <taxon>Pseudomonadota</taxon>
        <taxon>Gammaproteobacteria</taxon>
        <taxon>Pseudomonadales</taxon>
        <taxon>Pseudomonadaceae</taxon>
        <taxon>Pseudomonas</taxon>
    </lineage>
</organism>
<protein>
    <submittedName>
        <fullName evidence="1">Uncharacterized protein</fullName>
    </submittedName>
</protein>
<dbReference type="Proteomes" id="UP000238390">
    <property type="component" value="Chromosome"/>
</dbReference>
<accession>A0A2R3IRE6</accession>
<dbReference type="EMBL" id="CP027169">
    <property type="protein sequence ID" value="AVK04504.1"/>
    <property type="molecule type" value="Genomic_DNA"/>
</dbReference>
<dbReference type="AlphaFoldDB" id="A0A2R3IRE6"/>
<name>A0A2R3IRE6_9PSED</name>